<sequence length="166" mass="18711">MKNKKIVIFLGLLFIFGFIFKITPIRAISTDQTISTVAEKDSYVESGGATSNYGGKNWLIFGDRILGWNEAYLYFNFSNKPTGWTKAEVSIDMYSISETFNVTASLINDTWNELTINYINKPAHREVITTLTVAEGKIYKFDVTDYIAGREYISICPLLLSFIGLG</sequence>
<protein>
    <recommendedName>
        <fullName evidence="4">Carbohydrate-binding module family 96 domain-containing protein</fullName>
    </recommendedName>
</protein>
<accession>A0A0F9CRD3</accession>
<keyword evidence="3" id="KW-0732">Signal</keyword>
<dbReference type="GO" id="GO:0005576">
    <property type="term" value="C:extracellular region"/>
    <property type="evidence" value="ECO:0007669"/>
    <property type="project" value="UniProtKB-SubCell"/>
</dbReference>
<keyword evidence="2" id="KW-0964">Secreted</keyword>
<dbReference type="EMBL" id="LAZR01032065">
    <property type="protein sequence ID" value="KKL51948.1"/>
    <property type="molecule type" value="Genomic_DNA"/>
</dbReference>
<evidence type="ECO:0000259" key="4">
    <source>
        <dbReference type="Pfam" id="PF24517"/>
    </source>
</evidence>
<name>A0A0F9CRD3_9ZZZZ</name>
<reference evidence="5" key="1">
    <citation type="journal article" date="2015" name="Nature">
        <title>Complex archaea that bridge the gap between prokaryotes and eukaryotes.</title>
        <authorList>
            <person name="Spang A."/>
            <person name="Saw J.H."/>
            <person name="Jorgensen S.L."/>
            <person name="Zaremba-Niedzwiedzka K."/>
            <person name="Martijn J."/>
            <person name="Lind A.E."/>
            <person name="van Eijk R."/>
            <person name="Schleper C."/>
            <person name="Guy L."/>
            <person name="Ettema T.J."/>
        </authorList>
    </citation>
    <scope>NUCLEOTIDE SEQUENCE</scope>
</reference>
<comment type="caution">
    <text evidence="5">The sequence shown here is derived from an EMBL/GenBank/DDBJ whole genome shotgun (WGS) entry which is preliminary data.</text>
</comment>
<dbReference type="NCBIfam" id="NF033679">
    <property type="entry name" value="DNRLRE_dom"/>
    <property type="match status" value="1"/>
</dbReference>
<evidence type="ECO:0000256" key="3">
    <source>
        <dbReference type="ARBA" id="ARBA00022729"/>
    </source>
</evidence>
<organism evidence="5">
    <name type="scientific">marine sediment metagenome</name>
    <dbReference type="NCBI Taxonomy" id="412755"/>
    <lineage>
        <taxon>unclassified sequences</taxon>
        <taxon>metagenomes</taxon>
        <taxon>ecological metagenomes</taxon>
    </lineage>
</organism>
<evidence type="ECO:0000256" key="2">
    <source>
        <dbReference type="ARBA" id="ARBA00022525"/>
    </source>
</evidence>
<comment type="subcellular location">
    <subcellularLocation>
        <location evidence="1">Secreted</location>
    </subcellularLocation>
</comment>
<evidence type="ECO:0000256" key="1">
    <source>
        <dbReference type="ARBA" id="ARBA00004613"/>
    </source>
</evidence>
<gene>
    <name evidence="5" type="ORF">LCGC14_2290400</name>
</gene>
<dbReference type="Pfam" id="PF24517">
    <property type="entry name" value="CBM96"/>
    <property type="match status" value="1"/>
</dbReference>
<proteinExistence type="predicted"/>
<dbReference type="InterPro" id="IPR055372">
    <property type="entry name" value="CBM96"/>
</dbReference>
<evidence type="ECO:0000313" key="5">
    <source>
        <dbReference type="EMBL" id="KKL51948.1"/>
    </source>
</evidence>
<feature type="domain" description="Carbohydrate-binding module family 96" evidence="4">
    <location>
        <begin position="36"/>
        <end position="153"/>
    </location>
</feature>
<dbReference type="AlphaFoldDB" id="A0A0F9CRD3"/>